<dbReference type="AlphaFoldDB" id="A0A0C9TP18"/>
<keyword evidence="3" id="KW-1185">Reference proteome</keyword>
<sequence length="52" mass="5272">MKTFLTLLAAIVALSAYALVGVHEKCAVCPSSIDGRSLASGCTNNAGTITCQ</sequence>
<dbReference type="EMBL" id="KN819529">
    <property type="protein sequence ID" value="KIJ08956.1"/>
    <property type="molecule type" value="Genomic_DNA"/>
</dbReference>
<dbReference type="Proteomes" id="UP000053647">
    <property type="component" value="Unassembled WGS sequence"/>
</dbReference>
<gene>
    <name evidence="2" type="ORF">PAXINDRAFT_172696</name>
</gene>
<organism evidence="2 3">
    <name type="scientific">Paxillus involutus ATCC 200175</name>
    <dbReference type="NCBI Taxonomy" id="664439"/>
    <lineage>
        <taxon>Eukaryota</taxon>
        <taxon>Fungi</taxon>
        <taxon>Dikarya</taxon>
        <taxon>Basidiomycota</taxon>
        <taxon>Agaricomycotina</taxon>
        <taxon>Agaricomycetes</taxon>
        <taxon>Agaricomycetidae</taxon>
        <taxon>Boletales</taxon>
        <taxon>Paxilineae</taxon>
        <taxon>Paxillaceae</taxon>
        <taxon>Paxillus</taxon>
    </lineage>
</organism>
<dbReference type="HOGENOM" id="CLU_150821_2_1_1"/>
<dbReference type="OrthoDB" id="2703761at2759"/>
<evidence type="ECO:0000313" key="2">
    <source>
        <dbReference type="EMBL" id="KIJ08956.1"/>
    </source>
</evidence>
<reference evidence="3" key="2">
    <citation type="submission" date="2015-01" db="EMBL/GenBank/DDBJ databases">
        <title>Evolutionary Origins and Diversification of the Mycorrhizal Mutualists.</title>
        <authorList>
            <consortium name="DOE Joint Genome Institute"/>
            <consortium name="Mycorrhizal Genomics Consortium"/>
            <person name="Kohler A."/>
            <person name="Kuo A."/>
            <person name="Nagy L.G."/>
            <person name="Floudas D."/>
            <person name="Copeland A."/>
            <person name="Barry K.W."/>
            <person name="Cichocki N."/>
            <person name="Veneault-Fourrey C."/>
            <person name="LaButti K."/>
            <person name="Lindquist E.A."/>
            <person name="Lipzen A."/>
            <person name="Lundell T."/>
            <person name="Morin E."/>
            <person name="Murat C."/>
            <person name="Riley R."/>
            <person name="Ohm R."/>
            <person name="Sun H."/>
            <person name="Tunlid A."/>
            <person name="Henrissat B."/>
            <person name="Grigoriev I.V."/>
            <person name="Hibbett D.S."/>
            <person name="Martin F."/>
        </authorList>
    </citation>
    <scope>NUCLEOTIDE SEQUENCE [LARGE SCALE GENOMIC DNA]</scope>
    <source>
        <strain evidence="3">ATCC 200175</strain>
    </source>
</reference>
<reference evidence="2 3" key="1">
    <citation type="submission" date="2014-06" db="EMBL/GenBank/DDBJ databases">
        <authorList>
            <consortium name="DOE Joint Genome Institute"/>
            <person name="Kuo A."/>
            <person name="Kohler A."/>
            <person name="Nagy L.G."/>
            <person name="Floudas D."/>
            <person name="Copeland A."/>
            <person name="Barry K.W."/>
            <person name="Cichocki N."/>
            <person name="Veneault-Fourrey C."/>
            <person name="LaButti K."/>
            <person name="Lindquist E.A."/>
            <person name="Lipzen A."/>
            <person name="Lundell T."/>
            <person name="Morin E."/>
            <person name="Murat C."/>
            <person name="Sun H."/>
            <person name="Tunlid A."/>
            <person name="Henrissat B."/>
            <person name="Grigoriev I.V."/>
            <person name="Hibbett D.S."/>
            <person name="Martin F."/>
            <person name="Nordberg H.P."/>
            <person name="Cantor M.N."/>
            <person name="Hua S.X."/>
        </authorList>
    </citation>
    <scope>NUCLEOTIDE SEQUENCE [LARGE SCALE GENOMIC DNA]</scope>
    <source>
        <strain evidence="2 3">ATCC 200175</strain>
    </source>
</reference>
<accession>A0A0C9TP18</accession>
<feature type="signal peptide" evidence="1">
    <location>
        <begin position="1"/>
        <end position="18"/>
    </location>
</feature>
<keyword evidence="1" id="KW-0732">Signal</keyword>
<evidence type="ECO:0000256" key="1">
    <source>
        <dbReference type="SAM" id="SignalP"/>
    </source>
</evidence>
<evidence type="ECO:0000313" key="3">
    <source>
        <dbReference type="Proteomes" id="UP000053647"/>
    </source>
</evidence>
<proteinExistence type="predicted"/>
<protein>
    <submittedName>
        <fullName evidence="2">Uncharacterized protein</fullName>
    </submittedName>
</protein>
<feature type="chain" id="PRO_5002203852" evidence="1">
    <location>
        <begin position="19"/>
        <end position="52"/>
    </location>
</feature>
<name>A0A0C9TP18_PAXIN</name>